<sequence>MPPRPDPDLVVPTVDLVGEPPDYEMIAPAWEAVRLAVARAQAMETLREEHGVLQRAYHAEHRRAEELQARADEIVQFATVRAPKI</sequence>
<comment type="caution">
    <text evidence="1">The sequence shown here is derived from an EMBL/GenBank/DDBJ whole genome shotgun (WGS) entry which is preliminary data.</text>
</comment>
<accession>A0AAV0VAJ0</accession>
<name>A0AAV0VAJ0_9STRA</name>
<protein>
    <submittedName>
        <fullName evidence="1">Uncharacterized protein</fullName>
    </submittedName>
</protein>
<gene>
    <name evidence="1" type="ORF">PDE001_LOCUS9827</name>
</gene>
<proteinExistence type="predicted"/>
<organism evidence="1 2">
    <name type="scientific">Peronospora destructor</name>
    <dbReference type="NCBI Taxonomy" id="86335"/>
    <lineage>
        <taxon>Eukaryota</taxon>
        <taxon>Sar</taxon>
        <taxon>Stramenopiles</taxon>
        <taxon>Oomycota</taxon>
        <taxon>Peronosporomycetes</taxon>
        <taxon>Peronosporales</taxon>
        <taxon>Peronosporaceae</taxon>
        <taxon>Peronospora</taxon>
    </lineage>
</organism>
<evidence type="ECO:0000313" key="1">
    <source>
        <dbReference type="EMBL" id="CAI5744694.1"/>
    </source>
</evidence>
<reference evidence="1" key="1">
    <citation type="submission" date="2022-12" db="EMBL/GenBank/DDBJ databases">
        <authorList>
            <person name="Webb A."/>
        </authorList>
    </citation>
    <scope>NUCLEOTIDE SEQUENCE</scope>
    <source>
        <strain evidence="1">Pd1</strain>
    </source>
</reference>
<keyword evidence="2" id="KW-1185">Reference proteome</keyword>
<dbReference type="EMBL" id="CANTFM010002166">
    <property type="protein sequence ID" value="CAI5744694.1"/>
    <property type="molecule type" value="Genomic_DNA"/>
</dbReference>
<dbReference type="Proteomes" id="UP001162029">
    <property type="component" value="Unassembled WGS sequence"/>
</dbReference>
<evidence type="ECO:0000313" key="2">
    <source>
        <dbReference type="Proteomes" id="UP001162029"/>
    </source>
</evidence>
<dbReference type="AlphaFoldDB" id="A0AAV0VAJ0"/>